<protein>
    <recommendedName>
        <fullName evidence="2">ELMO domain-containing protein</fullName>
    </recommendedName>
</protein>
<feature type="domain" description="ELMO" evidence="2">
    <location>
        <begin position="1"/>
        <end position="78"/>
    </location>
</feature>
<keyword evidence="1" id="KW-0812">Transmembrane</keyword>
<name>X6NWI9_RETFI</name>
<dbReference type="AlphaFoldDB" id="X6NWI9"/>
<evidence type="ECO:0000313" key="3">
    <source>
        <dbReference type="EMBL" id="ETO30341.1"/>
    </source>
</evidence>
<dbReference type="InterPro" id="IPR006816">
    <property type="entry name" value="ELMO_dom"/>
</dbReference>
<dbReference type="Pfam" id="PF04727">
    <property type="entry name" value="ELMO_CED12"/>
    <property type="match status" value="1"/>
</dbReference>
<gene>
    <name evidence="3" type="ORF">RFI_06778</name>
</gene>
<dbReference type="EMBL" id="ASPP01005529">
    <property type="protein sequence ID" value="ETO30341.1"/>
    <property type="molecule type" value="Genomic_DNA"/>
</dbReference>
<feature type="transmembrane region" description="Helical" evidence="1">
    <location>
        <begin position="173"/>
        <end position="198"/>
    </location>
</feature>
<accession>X6NWI9</accession>
<evidence type="ECO:0000259" key="2">
    <source>
        <dbReference type="Pfam" id="PF04727"/>
    </source>
</evidence>
<dbReference type="OrthoDB" id="67155at2759"/>
<sequence>MLYFGQHYPDHCHVIFAKEKSEDNYYPVCTSFINLVNLLCELTNASKESKPFEELFCVLARTFDNAWRFTKCSYMEFRFLYNAFRDRIEFLIQKEPLSLSLLIEWIETDPYIFEYKVADINKLDLINSNSSFLVMILTILIIALLSPSFICSHARRKRQFFSPSPIVITKIQIFKILVFFPDVPFFFVRGFGVVFVQLTLRPTPHFKKKYYNISDLLNQGNSKLHTNFSIQKRKHIKRTKKDITIFPFQTRLIFLKNKDCSVICCISKKQKFRTKMPTRDI</sequence>
<feature type="transmembrane region" description="Helical" evidence="1">
    <location>
        <begin position="132"/>
        <end position="152"/>
    </location>
</feature>
<comment type="caution">
    <text evidence="3">The sequence shown here is derived from an EMBL/GenBank/DDBJ whole genome shotgun (WGS) entry which is preliminary data.</text>
</comment>
<evidence type="ECO:0000256" key="1">
    <source>
        <dbReference type="SAM" id="Phobius"/>
    </source>
</evidence>
<organism evidence="3 4">
    <name type="scientific">Reticulomyxa filosa</name>
    <dbReference type="NCBI Taxonomy" id="46433"/>
    <lineage>
        <taxon>Eukaryota</taxon>
        <taxon>Sar</taxon>
        <taxon>Rhizaria</taxon>
        <taxon>Retaria</taxon>
        <taxon>Foraminifera</taxon>
        <taxon>Monothalamids</taxon>
        <taxon>Reticulomyxidae</taxon>
        <taxon>Reticulomyxa</taxon>
    </lineage>
</organism>
<reference evidence="3 4" key="1">
    <citation type="journal article" date="2013" name="Curr. Biol.">
        <title>The Genome of the Foraminiferan Reticulomyxa filosa.</title>
        <authorList>
            <person name="Glockner G."/>
            <person name="Hulsmann N."/>
            <person name="Schleicher M."/>
            <person name="Noegel A.A."/>
            <person name="Eichinger L."/>
            <person name="Gallinger C."/>
            <person name="Pawlowski J."/>
            <person name="Sierra R."/>
            <person name="Euteneuer U."/>
            <person name="Pillet L."/>
            <person name="Moustafa A."/>
            <person name="Platzer M."/>
            <person name="Groth M."/>
            <person name="Szafranski K."/>
            <person name="Schliwa M."/>
        </authorList>
    </citation>
    <scope>NUCLEOTIDE SEQUENCE [LARGE SCALE GENOMIC DNA]</scope>
</reference>
<evidence type="ECO:0000313" key="4">
    <source>
        <dbReference type="Proteomes" id="UP000023152"/>
    </source>
</evidence>
<keyword evidence="1" id="KW-1133">Transmembrane helix</keyword>
<keyword evidence="1" id="KW-0472">Membrane</keyword>
<proteinExistence type="predicted"/>
<dbReference type="Proteomes" id="UP000023152">
    <property type="component" value="Unassembled WGS sequence"/>
</dbReference>
<keyword evidence="4" id="KW-1185">Reference proteome</keyword>